<feature type="region of interest" description="Disordered" evidence="1">
    <location>
        <begin position="59"/>
        <end position="152"/>
    </location>
</feature>
<dbReference type="AlphaFoldDB" id="A0A668AMM9"/>
<dbReference type="GeneTree" id="ENSGT00740000117046"/>
<feature type="compositionally biased region" description="Polar residues" evidence="1">
    <location>
        <begin position="60"/>
        <end position="91"/>
    </location>
</feature>
<proteinExistence type="predicted"/>
<reference evidence="3" key="2">
    <citation type="submission" date="2025-08" db="UniProtKB">
        <authorList>
            <consortium name="Ensembl"/>
        </authorList>
    </citation>
    <scope>IDENTIFICATION</scope>
</reference>
<evidence type="ECO:0000256" key="2">
    <source>
        <dbReference type="SAM" id="Phobius"/>
    </source>
</evidence>
<sequence length="432" mass="45858">MNTTTIKPVGVLPTLDAEAAGTDFTLTQIATTTETLITTASPGPFQPPAQYSATLGLEGSTDTQTVPNPSISVLSWSNDSTTEGTQNTTGVPPQLASSATTAITIRTNISITEAPSTSPPPSTASQNPSRETTSNLTATRKHLTSPPLVGPTQATTYFLNETRSATPAEHNSTHEGTVTVDGDSGGATRHTEGMHKTSMATTRKPLIVMTKAKKKPKTQEKNTDNKSKANNHGIAVAWIIGAALVLMLVGFLVIYVKKQKLQKQQVNTRDWAGPSPFLDGAHDSNGQVEMRSFNRVSLTSFLPQRLSRRLSLLQEMDEEDIKTDSTFRDNPPGSTFGIEVAKDDTQAGNETAVVVSEKTQMGEAQEADGPLFEETTPQTSDTSSTPNPETKQTAAPSEPVDLGEDNSATAPPPSHSVDPSPPPLLDEGQVQT</sequence>
<feature type="region of interest" description="Disordered" evidence="1">
    <location>
        <begin position="359"/>
        <end position="432"/>
    </location>
</feature>
<protein>
    <submittedName>
        <fullName evidence="3">Uncharacterized protein</fullName>
    </submittedName>
</protein>
<name>A0A668AMM9_9TELE</name>
<evidence type="ECO:0000313" key="3">
    <source>
        <dbReference type="Ensembl" id="ENSMMDP00005054682.1"/>
    </source>
</evidence>
<accession>A0A668AMM9</accession>
<feature type="transmembrane region" description="Helical" evidence="2">
    <location>
        <begin position="235"/>
        <end position="256"/>
    </location>
</feature>
<keyword evidence="4" id="KW-1185">Reference proteome</keyword>
<dbReference type="InParanoid" id="A0A668AMM9"/>
<dbReference type="Ensembl" id="ENSMMDT00005055730.1">
    <property type="protein sequence ID" value="ENSMMDP00005054682.1"/>
    <property type="gene ID" value="ENSMMDG00005024507.1"/>
</dbReference>
<dbReference type="Proteomes" id="UP000472263">
    <property type="component" value="Chromosome 13"/>
</dbReference>
<feature type="compositionally biased region" description="Pro residues" evidence="1">
    <location>
        <begin position="410"/>
        <end position="424"/>
    </location>
</feature>
<keyword evidence="2" id="KW-1133">Transmembrane helix</keyword>
<evidence type="ECO:0000313" key="4">
    <source>
        <dbReference type="Proteomes" id="UP000472263"/>
    </source>
</evidence>
<feature type="compositionally biased region" description="Low complexity" evidence="1">
    <location>
        <begin position="96"/>
        <end position="116"/>
    </location>
</feature>
<feature type="compositionally biased region" description="Low complexity" evidence="1">
    <location>
        <begin position="375"/>
        <end position="388"/>
    </location>
</feature>
<organism evidence="3 4">
    <name type="scientific">Myripristis murdjan</name>
    <name type="common">pinecone soldierfish</name>
    <dbReference type="NCBI Taxonomy" id="586833"/>
    <lineage>
        <taxon>Eukaryota</taxon>
        <taxon>Metazoa</taxon>
        <taxon>Chordata</taxon>
        <taxon>Craniata</taxon>
        <taxon>Vertebrata</taxon>
        <taxon>Euteleostomi</taxon>
        <taxon>Actinopterygii</taxon>
        <taxon>Neopterygii</taxon>
        <taxon>Teleostei</taxon>
        <taxon>Neoteleostei</taxon>
        <taxon>Acanthomorphata</taxon>
        <taxon>Holocentriformes</taxon>
        <taxon>Holocentridae</taxon>
        <taxon>Myripristis</taxon>
    </lineage>
</organism>
<evidence type="ECO:0000256" key="1">
    <source>
        <dbReference type="SAM" id="MobiDB-lite"/>
    </source>
</evidence>
<keyword evidence="2" id="KW-0472">Membrane</keyword>
<feature type="region of interest" description="Disordered" evidence="1">
    <location>
        <begin position="165"/>
        <end position="198"/>
    </location>
</feature>
<reference evidence="3" key="1">
    <citation type="submission" date="2019-06" db="EMBL/GenBank/DDBJ databases">
        <authorList>
            <consortium name="Wellcome Sanger Institute Data Sharing"/>
        </authorList>
    </citation>
    <scope>NUCLEOTIDE SEQUENCE [LARGE SCALE GENOMIC DNA]</scope>
</reference>
<reference evidence="3" key="3">
    <citation type="submission" date="2025-09" db="UniProtKB">
        <authorList>
            <consortium name="Ensembl"/>
        </authorList>
    </citation>
    <scope>IDENTIFICATION</scope>
</reference>
<feature type="compositionally biased region" description="Polar residues" evidence="1">
    <location>
        <begin position="126"/>
        <end position="138"/>
    </location>
</feature>
<keyword evidence="2" id="KW-0812">Transmembrane</keyword>